<protein>
    <submittedName>
        <fullName evidence="1">Uncharacterized protein</fullName>
    </submittedName>
</protein>
<reference evidence="1 2" key="1">
    <citation type="submission" date="2019-03" db="EMBL/GenBank/DDBJ databases">
        <title>Genomic Encyclopedia of Type Strains, Phase IV (KMG-V): Genome sequencing to study the core and pangenomes of soil and plant-associated prokaryotes.</title>
        <authorList>
            <person name="Whitman W."/>
        </authorList>
    </citation>
    <scope>NUCLEOTIDE SEQUENCE [LARGE SCALE GENOMIC DNA]</scope>
    <source>
        <strain evidence="1 2">Hc14</strain>
    </source>
</reference>
<organism evidence="1 2">
    <name type="scientific">Rhizobium sullae</name>
    <name type="common">Rhizobium hedysari</name>
    <dbReference type="NCBI Taxonomy" id="50338"/>
    <lineage>
        <taxon>Bacteria</taxon>
        <taxon>Pseudomonadati</taxon>
        <taxon>Pseudomonadota</taxon>
        <taxon>Alphaproteobacteria</taxon>
        <taxon>Hyphomicrobiales</taxon>
        <taxon>Rhizobiaceae</taxon>
        <taxon>Rhizobium/Agrobacterium group</taxon>
        <taxon>Rhizobium</taxon>
    </lineage>
</organism>
<comment type="caution">
    <text evidence="1">The sequence shown here is derived from an EMBL/GenBank/DDBJ whole genome shotgun (WGS) entry which is preliminary data.</text>
</comment>
<name>A0A4R3QFP2_RHISU</name>
<sequence>MLDLLGGGSILATPLLLYVVGVTQPHIAIGTGALAVSLNACTNFATTRSRSRLVALRSRLLRARRPRRLQPGQGRWKGTA</sequence>
<dbReference type="Proteomes" id="UP000294576">
    <property type="component" value="Unassembled WGS sequence"/>
</dbReference>
<evidence type="ECO:0000313" key="1">
    <source>
        <dbReference type="EMBL" id="TCU20520.1"/>
    </source>
</evidence>
<evidence type="ECO:0000313" key="2">
    <source>
        <dbReference type="Proteomes" id="UP000294576"/>
    </source>
</evidence>
<dbReference type="EMBL" id="SMBH01000001">
    <property type="protein sequence ID" value="TCU20520.1"/>
    <property type="molecule type" value="Genomic_DNA"/>
</dbReference>
<accession>A0A4R3QFP2</accession>
<dbReference type="AlphaFoldDB" id="A0A4R3QFP2"/>
<gene>
    <name evidence="1" type="ORF">EV132_101587</name>
</gene>
<proteinExistence type="predicted"/>